<evidence type="ECO:0000313" key="2">
    <source>
        <dbReference type="EMBL" id="RSU00493.1"/>
    </source>
</evidence>
<proteinExistence type="predicted"/>
<gene>
    <name evidence="2" type="ORF">CBF37_00325</name>
</gene>
<keyword evidence="1" id="KW-1133">Transmembrane helix</keyword>
<comment type="caution">
    <text evidence="2">The sequence shown here is derived from an EMBL/GenBank/DDBJ whole genome shotgun (WGS) entry which is preliminary data.</text>
</comment>
<reference evidence="2 3" key="1">
    <citation type="submission" date="2017-05" db="EMBL/GenBank/DDBJ databases">
        <title>Vagococcus spp. assemblies.</title>
        <authorList>
            <person name="Gulvik C.A."/>
        </authorList>
    </citation>
    <scope>NUCLEOTIDE SEQUENCE [LARGE SCALE GENOMIC DNA]</scope>
    <source>
        <strain evidence="2 3">SS1995</strain>
    </source>
</reference>
<sequence>MRNEWIKEFKQPMNWLYIAICLILPIIIFTGFSKDWFGGFYRQSNADRLQVDIALMQFEKVDVKYGDDIYQNLAEQESLLARRYNSMLFNQPEKFKEVSYELAQKELTARESKNFLEIKDFQPPLYEVQKNNALFEYLVKHNAPYVVTPLTQASFLITCLLIFGLIWFPICAVLTSKALTDELQHKSLTKTQPNSFWQRTSRKLLSKMTIIIFGLMSSTAISLLLVTFFGDDTNDFSYKTIVHFLKFTLIDNWQWLVIYISYLIVMFLFTFVLSVFLNQTSKSFSLTLLIELAVYFFIILIGDSGKLSPLFFGYYLVPSKLFEGRFMLPMINPLTGFAYLMIFTILLIMVINIVRRRSNR</sequence>
<feature type="transmembrane region" description="Helical" evidence="1">
    <location>
        <begin position="289"/>
        <end position="316"/>
    </location>
</feature>
<keyword evidence="1" id="KW-0472">Membrane</keyword>
<feature type="transmembrane region" description="Helical" evidence="1">
    <location>
        <begin position="208"/>
        <end position="229"/>
    </location>
</feature>
<evidence type="ECO:0008006" key="4">
    <source>
        <dbReference type="Google" id="ProtNLM"/>
    </source>
</evidence>
<protein>
    <recommendedName>
        <fullName evidence="4">ABC transporter permease</fullName>
    </recommendedName>
</protein>
<feature type="transmembrane region" description="Helical" evidence="1">
    <location>
        <begin position="12"/>
        <end position="32"/>
    </location>
</feature>
<keyword evidence="1" id="KW-0812">Transmembrane</keyword>
<dbReference type="Proteomes" id="UP000287857">
    <property type="component" value="Unassembled WGS sequence"/>
</dbReference>
<evidence type="ECO:0000256" key="1">
    <source>
        <dbReference type="SAM" id="Phobius"/>
    </source>
</evidence>
<name>A0A430A1Z5_9ENTE</name>
<feature type="transmembrane region" description="Helical" evidence="1">
    <location>
        <begin position="153"/>
        <end position="174"/>
    </location>
</feature>
<keyword evidence="3" id="KW-1185">Reference proteome</keyword>
<feature type="transmembrane region" description="Helical" evidence="1">
    <location>
        <begin position="253"/>
        <end position="277"/>
    </location>
</feature>
<dbReference type="AlphaFoldDB" id="A0A430A1Z5"/>
<dbReference type="RefSeq" id="WP_125982818.1">
    <property type="nucleotide sequence ID" value="NZ_NGJS01000001.1"/>
</dbReference>
<organism evidence="2 3">
    <name type="scientific">Vagococcus vulneris</name>
    <dbReference type="NCBI Taxonomy" id="1977869"/>
    <lineage>
        <taxon>Bacteria</taxon>
        <taxon>Bacillati</taxon>
        <taxon>Bacillota</taxon>
        <taxon>Bacilli</taxon>
        <taxon>Lactobacillales</taxon>
        <taxon>Enterococcaceae</taxon>
        <taxon>Vagococcus</taxon>
    </lineage>
</organism>
<dbReference type="OrthoDB" id="2199952at2"/>
<feature type="transmembrane region" description="Helical" evidence="1">
    <location>
        <begin position="336"/>
        <end position="354"/>
    </location>
</feature>
<accession>A0A430A1Z5</accession>
<dbReference type="EMBL" id="NGJS01000001">
    <property type="protein sequence ID" value="RSU00493.1"/>
    <property type="molecule type" value="Genomic_DNA"/>
</dbReference>
<evidence type="ECO:0000313" key="3">
    <source>
        <dbReference type="Proteomes" id="UP000287857"/>
    </source>
</evidence>